<organism evidence="4 5">
    <name type="scientific">Inhella crocodyli</name>
    <dbReference type="NCBI Taxonomy" id="2499851"/>
    <lineage>
        <taxon>Bacteria</taxon>
        <taxon>Pseudomonadati</taxon>
        <taxon>Pseudomonadota</taxon>
        <taxon>Betaproteobacteria</taxon>
        <taxon>Burkholderiales</taxon>
        <taxon>Sphaerotilaceae</taxon>
        <taxon>Inhella</taxon>
    </lineage>
</organism>
<evidence type="ECO:0000256" key="1">
    <source>
        <dbReference type="PROSITE-ProRule" id="PRU00169"/>
    </source>
</evidence>
<dbReference type="Pfam" id="PF13487">
    <property type="entry name" value="HD_5"/>
    <property type="match status" value="1"/>
</dbReference>
<dbReference type="InterPro" id="IPR052020">
    <property type="entry name" value="Cyclic_di-GMP/3'3'-cGAMP_PDE"/>
</dbReference>
<dbReference type="GO" id="GO:0008081">
    <property type="term" value="F:phosphoric diester hydrolase activity"/>
    <property type="evidence" value="ECO:0007669"/>
    <property type="project" value="UniProtKB-ARBA"/>
</dbReference>
<proteinExistence type="predicted"/>
<protein>
    <submittedName>
        <fullName evidence="4">Two-component system response regulator</fullName>
    </submittedName>
</protein>
<dbReference type="GO" id="GO:0000160">
    <property type="term" value="P:phosphorelay signal transduction system"/>
    <property type="evidence" value="ECO:0007669"/>
    <property type="project" value="InterPro"/>
</dbReference>
<keyword evidence="5" id="KW-1185">Reference proteome</keyword>
<evidence type="ECO:0000259" key="3">
    <source>
        <dbReference type="PROSITE" id="PS51832"/>
    </source>
</evidence>
<dbReference type="OrthoDB" id="9763857at2"/>
<feature type="domain" description="Response regulatory" evidence="2">
    <location>
        <begin position="15"/>
        <end position="131"/>
    </location>
</feature>
<dbReference type="InterPro" id="IPR037522">
    <property type="entry name" value="HD_GYP_dom"/>
</dbReference>
<keyword evidence="1" id="KW-0597">Phosphoprotein</keyword>
<dbReference type="SUPFAM" id="SSF109604">
    <property type="entry name" value="HD-domain/PDEase-like"/>
    <property type="match status" value="1"/>
</dbReference>
<dbReference type="SUPFAM" id="SSF52172">
    <property type="entry name" value="CheY-like"/>
    <property type="match status" value="1"/>
</dbReference>
<feature type="modified residue" description="4-aspartylphosphate" evidence="1">
    <location>
        <position position="64"/>
    </location>
</feature>
<dbReference type="AlphaFoldDB" id="A0A437LKM4"/>
<feature type="domain" description="HD-GYP" evidence="3">
    <location>
        <begin position="158"/>
        <end position="369"/>
    </location>
</feature>
<dbReference type="RefSeq" id="WP_127682473.1">
    <property type="nucleotide sequence ID" value="NZ_SACM01000002.1"/>
</dbReference>
<dbReference type="CDD" id="cd19920">
    <property type="entry name" value="REC_PA4781-like"/>
    <property type="match status" value="1"/>
</dbReference>
<dbReference type="PANTHER" id="PTHR45228:SF5">
    <property type="entry name" value="CYCLIC DI-GMP PHOSPHODIESTERASE VC_1348-RELATED"/>
    <property type="match status" value="1"/>
</dbReference>
<dbReference type="PANTHER" id="PTHR45228">
    <property type="entry name" value="CYCLIC DI-GMP PHOSPHODIESTERASE TM_0186-RELATED"/>
    <property type="match status" value="1"/>
</dbReference>
<evidence type="ECO:0000259" key="2">
    <source>
        <dbReference type="PROSITE" id="PS50110"/>
    </source>
</evidence>
<dbReference type="InterPro" id="IPR011006">
    <property type="entry name" value="CheY-like_superfamily"/>
</dbReference>
<sequence length="374" mass="41646">MHAASEAHTPSERPRILLVDDLPANLAVLVEFLQDDYELRLAPSGERALELARQLPRPQLILLDVMMPGLDGYETCRRLKADPLTQHIPVIFLTARNEEQDEMLGLSLGAVDYLSKPVSMAILHARVRTHLQLHAVAEFFRDKSALLDAEVQRRTEEVESLQDAVVIALVSLGEARDHETGNHLRRTQHYVLELAEALSDHPRFAGALPPEQRRVLFKSAPLHDIGKVGIPDAILLKPGRLSPEEFELMKNHTVLGHAALVRAEQYLGRRLAFFECAKEVALSHQEWWDGSGYPQGLAGEAIPLSARLMAVADVYDALISRRPYKKPWTHADAVAHIQKESGTHFDPDVVAAFTALAPRFAEIAAQFRDPDEAG</sequence>
<dbReference type="InterPro" id="IPR001789">
    <property type="entry name" value="Sig_transdc_resp-reg_receiver"/>
</dbReference>
<dbReference type="PROSITE" id="PS50110">
    <property type="entry name" value="RESPONSE_REGULATORY"/>
    <property type="match status" value="1"/>
</dbReference>
<dbReference type="PROSITE" id="PS51832">
    <property type="entry name" value="HD_GYP"/>
    <property type="match status" value="1"/>
</dbReference>
<comment type="caution">
    <text evidence="4">The sequence shown here is derived from an EMBL/GenBank/DDBJ whole genome shotgun (WGS) entry which is preliminary data.</text>
</comment>
<accession>A0A437LKM4</accession>
<dbReference type="Proteomes" id="UP000288587">
    <property type="component" value="Unassembled WGS sequence"/>
</dbReference>
<dbReference type="Gene3D" id="3.40.50.2300">
    <property type="match status" value="1"/>
</dbReference>
<dbReference type="InterPro" id="IPR003607">
    <property type="entry name" value="HD/PDEase_dom"/>
</dbReference>
<evidence type="ECO:0000313" key="4">
    <source>
        <dbReference type="EMBL" id="RVT85975.1"/>
    </source>
</evidence>
<gene>
    <name evidence="4" type="ORF">EOD73_07970</name>
</gene>
<dbReference type="CDD" id="cd00077">
    <property type="entry name" value="HDc"/>
    <property type="match status" value="1"/>
</dbReference>
<dbReference type="EMBL" id="SACM01000002">
    <property type="protein sequence ID" value="RVT85975.1"/>
    <property type="molecule type" value="Genomic_DNA"/>
</dbReference>
<dbReference type="Pfam" id="PF00072">
    <property type="entry name" value="Response_reg"/>
    <property type="match status" value="1"/>
</dbReference>
<dbReference type="Gene3D" id="1.10.3210.10">
    <property type="entry name" value="Hypothetical protein af1432"/>
    <property type="match status" value="1"/>
</dbReference>
<reference evidence="4 5" key="1">
    <citation type="submission" date="2019-01" db="EMBL/GenBank/DDBJ databases">
        <authorList>
            <person name="Chen W.-M."/>
        </authorList>
    </citation>
    <scope>NUCLEOTIDE SEQUENCE [LARGE SCALE GENOMIC DNA]</scope>
    <source>
        <strain evidence="4 5">CCP-18</strain>
    </source>
</reference>
<name>A0A437LKM4_9BURK</name>
<evidence type="ECO:0000313" key="5">
    <source>
        <dbReference type="Proteomes" id="UP000288587"/>
    </source>
</evidence>
<dbReference type="SMART" id="SM00471">
    <property type="entry name" value="HDc"/>
    <property type="match status" value="1"/>
</dbReference>
<dbReference type="SMART" id="SM00448">
    <property type="entry name" value="REC"/>
    <property type="match status" value="1"/>
</dbReference>